<gene>
    <name evidence="2" type="ORF">C2G38_1962985</name>
</gene>
<dbReference type="SUPFAM" id="SSF56112">
    <property type="entry name" value="Protein kinase-like (PK-like)"/>
    <property type="match status" value="1"/>
</dbReference>
<dbReference type="PANTHER" id="PTHR44329">
    <property type="entry name" value="SERINE/THREONINE-PROTEIN KINASE TNNI3K-RELATED"/>
    <property type="match status" value="1"/>
</dbReference>
<evidence type="ECO:0000313" key="2">
    <source>
        <dbReference type="EMBL" id="RIB21115.1"/>
    </source>
</evidence>
<dbReference type="EMBL" id="QKWP01000379">
    <property type="protein sequence ID" value="RIB21115.1"/>
    <property type="molecule type" value="Genomic_DNA"/>
</dbReference>
<dbReference type="InterPro" id="IPR001245">
    <property type="entry name" value="Ser-Thr/Tyr_kinase_cat_dom"/>
</dbReference>
<dbReference type="STRING" id="44941.A0A397VF56"/>
<dbReference type="GO" id="GO:0005524">
    <property type="term" value="F:ATP binding"/>
    <property type="evidence" value="ECO:0007669"/>
    <property type="project" value="InterPro"/>
</dbReference>
<keyword evidence="3" id="KW-1185">Reference proteome</keyword>
<name>A0A397VF56_9GLOM</name>
<protein>
    <recommendedName>
        <fullName evidence="1">Protein kinase domain-containing protein</fullName>
    </recommendedName>
</protein>
<organism evidence="2 3">
    <name type="scientific">Gigaspora rosea</name>
    <dbReference type="NCBI Taxonomy" id="44941"/>
    <lineage>
        <taxon>Eukaryota</taxon>
        <taxon>Fungi</taxon>
        <taxon>Fungi incertae sedis</taxon>
        <taxon>Mucoromycota</taxon>
        <taxon>Glomeromycotina</taxon>
        <taxon>Glomeromycetes</taxon>
        <taxon>Diversisporales</taxon>
        <taxon>Gigasporaceae</taxon>
        <taxon>Gigaspora</taxon>
    </lineage>
</organism>
<comment type="caution">
    <text evidence="2">The sequence shown here is derived from an EMBL/GenBank/DDBJ whole genome shotgun (WGS) entry which is preliminary data.</text>
</comment>
<feature type="non-terminal residue" evidence="2">
    <location>
        <position position="1"/>
    </location>
</feature>
<dbReference type="InterPro" id="IPR000719">
    <property type="entry name" value="Prot_kinase_dom"/>
</dbReference>
<dbReference type="Pfam" id="PF07714">
    <property type="entry name" value="PK_Tyr_Ser-Thr"/>
    <property type="match status" value="1"/>
</dbReference>
<proteinExistence type="predicted"/>
<dbReference type="InterPro" id="IPR051681">
    <property type="entry name" value="Ser/Thr_Kinases-Pseudokinases"/>
</dbReference>
<dbReference type="PROSITE" id="PS50011">
    <property type="entry name" value="PROTEIN_KINASE_DOM"/>
    <property type="match status" value="1"/>
</dbReference>
<accession>A0A397VF56</accession>
<dbReference type="AlphaFoldDB" id="A0A397VF56"/>
<evidence type="ECO:0000313" key="3">
    <source>
        <dbReference type="Proteomes" id="UP000266673"/>
    </source>
</evidence>
<dbReference type="Proteomes" id="UP000266673">
    <property type="component" value="Unassembled WGS sequence"/>
</dbReference>
<reference evidence="2 3" key="1">
    <citation type="submission" date="2018-06" db="EMBL/GenBank/DDBJ databases">
        <title>Comparative genomics reveals the genomic features of Rhizophagus irregularis, R. cerebriforme, R. diaphanum and Gigaspora rosea, and their symbiotic lifestyle signature.</title>
        <authorList>
            <person name="Morin E."/>
            <person name="San Clemente H."/>
            <person name="Chen E.C.H."/>
            <person name="De La Providencia I."/>
            <person name="Hainaut M."/>
            <person name="Kuo A."/>
            <person name="Kohler A."/>
            <person name="Murat C."/>
            <person name="Tang N."/>
            <person name="Roy S."/>
            <person name="Loubradou J."/>
            <person name="Henrissat B."/>
            <person name="Grigoriev I.V."/>
            <person name="Corradi N."/>
            <person name="Roux C."/>
            <person name="Martin F.M."/>
        </authorList>
    </citation>
    <scope>NUCLEOTIDE SEQUENCE [LARGE SCALE GENOMIC DNA]</scope>
    <source>
        <strain evidence="2 3">DAOM 194757</strain>
    </source>
</reference>
<dbReference type="OrthoDB" id="2384652at2759"/>
<feature type="domain" description="Protein kinase" evidence="1">
    <location>
        <begin position="1"/>
        <end position="94"/>
    </location>
</feature>
<evidence type="ECO:0000259" key="1">
    <source>
        <dbReference type="PROSITE" id="PS50011"/>
    </source>
</evidence>
<dbReference type="Gene3D" id="1.10.510.10">
    <property type="entry name" value="Transferase(Phosphotransferase) domain 1"/>
    <property type="match status" value="1"/>
</dbReference>
<sequence length="119" mass="13522">YSAPEVLCENEHTKKSDIYSFGIIMSEVSKGELAFLRQEKNDTIIYSICNDNTRPGFGKRTPEIYINFAGECMDKDAGKRPDARKICDTLNSWMEDKIFEIDNDAEEKIESSGIIISEV</sequence>
<dbReference type="InterPro" id="IPR011009">
    <property type="entry name" value="Kinase-like_dom_sf"/>
</dbReference>
<dbReference type="GO" id="GO:0004674">
    <property type="term" value="F:protein serine/threonine kinase activity"/>
    <property type="evidence" value="ECO:0007669"/>
    <property type="project" value="TreeGrafter"/>
</dbReference>